<dbReference type="SUPFAM" id="SSF53795">
    <property type="entry name" value="PEP carboxykinase-like"/>
    <property type="match status" value="1"/>
</dbReference>
<dbReference type="GO" id="GO:0016301">
    <property type="term" value="F:kinase activity"/>
    <property type="evidence" value="ECO:0007669"/>
    <property type="project" value="UniProtKB-KW"/>
</dbReference>
<dbReference type="Gene3D" id="3.40.50.300">
    <property type="entry name" value="P-loop containing nucleotide triphosphate hydrolases"/>
    <property type="match status" value="1"/>
</dbReference>
<sequence length="347" mass="37514">MIHPGEFLTRDDPRADPFGERLRPAICMSRQVLGGRFRFESDSIALLELVEAAYGCLPAHRFPGLSPEFHVELRLVPRTAGSALTEPPPVRTQGGKGLLCGVVDACNYVLLVPAQRRGLVVVSEDMLAFPYHVRYELIEFAVFLLASRVLNLVPLHGACIGKDGLGVLLLGASGAGKSTLALHALLAGMQMLAEDSVFVHAESLLATGVANFLHVKSDTLRFVDDPAAREWIEQAPVIRRRSGVVKHEADLRGRAGLAAPAPLRIVAAVFVTDEPGDATRGLLDSIPWEFAAPMLADDQPYGSGQVGWDRFVQKIVRAGVYRLRRGAHPRDAIRALAPLFDCARGAG</sequence>
<keyword evidence="1" id="KW-0808">Transferase</keyword>
<dbReference type="Proteomes" id="UP001429601">
    <property type="component" value="Unassembled WGS sequence"/>
</dbReference>
<dbReference type="EMBL" id="JAAQQR010000003">
    <property type="protein sequence ID" value="NID05190.1"/>
    <property type="molecule type" value="Genomic_DNA"/>
</dbReference>
<name>A0ABX0Q404_9GAMM</name>
<protein>
    <submittedName>
        <fullName evidence="1">Serine kinase</fullName>
    </submittedName>
</protein>
<dbReference type="InterPro" id="IPR027417">
    <property type="entry name" value="P-loop_NTPase"/>
</dbReference>
<comment type="caution">
    <text evidence="1">The sequence shown here is derived from an EMBL/GenBank/DDBJ whole genome shotgun (WGS) entry which is preliminary data.</text>
</comment>
<reference evidence="1 2" key="1">
    <citation type="journal article" date="2011" name="Curr. Microbiol.">
        <title>Luteibacter jiangsuensis sp. nov.: a methamidophos-degrading bacterium isolated from a methamidophos-manufacturing factory.</title>
        <authorList>
            <person name="Wang L."/>
            <person name="Wang G.L."/>
            <person name="Li S.P."/>
            <person name="Jiang J.D."/>
        </authorList>
    </citation>
    <scope>NUCLEOTIDE SEQUENCE [LARGE SCALE GENOMIC DNA]</scope>
    <source>
        <strain evidence="1 2">CGMCC 1.10133</strain>
    </source>
</reference>
<evidence type="ECO:0000313" key="1">
    <source>
        <dbReference type="EMBL" id="NID05190.1"/>
    </source>
</evidence>
<accession>A0ABX0Q404</accession>
<keyword evidence="2" id="KW-1185">Reference proteome</keyword>
<organism evidence="1 2">
    <name type="scientific">Luteibacter jiangsuensis</name>
    <dbReference type="NCBI Taxonomy" id="637577"/>
    <lineage>
        <taxon>Bacteria</taxon>
        <taxon>Pseudomonadati</taxon>
        <taxon>Pseudomonadota</taxon>
        <taxon>Gammaproteobacteria</taxon>
        <taxon>Lysobacterales</taxon>
        <taxon>Rhodanobacteraceae</taxon>
        <taxon>Luteibacter</taxon>
    </lineage>
</organism>
<evidence type="ECO:0000313" key="2">
    <source>
        <dbReference type="Proteomes" id="UP001429601"/>
    </source>
</evidence>
<proteinExistence type="predicted"/>
<gene>
    <name evidence="1" type="ORF">HBF26_09850</name>
</gene>
<keyword evidence="1" id="KW-0418">Kinase</keyword>
<dbReference type="RefSeq" id="WP_167125449.1">
    <property type="nucleotide sequence ID" value="NZ_JAAQQR010000003.1"/>
</dbReference>